<dbReference type="GO" id="GO:0055085">
    <property type="term" value="P:transmembrane transport"/>
    <property type="evidence" value="ECO:0007669"/>
    <property type="project" value="InterPro"/>
</dbReference>
<protein>
    <submittedName>
        <fullName evidence="9">Sugar-binding protein</fullName>
    </submittedName>
</protein>
<dbReference type="PANTHER" id="PTHR30193">
    <property type="entry name" value="ABC TRANSPORTER PERMEASE PROTEIN"/>
    <property type="match status" value="1"/>
</dbReference>
<dbReference type="SUPFAM" id="SSF161098">
    <property type="entry name" value="MetI-like"/>
    <property type="match status" value="1"/>
</dbReference>
<feature type="transmembrane region" description="Helical" evidence="7">
    <location>
        <begin position="150"/>
        <end position="174"/>
    </location>
</feature>
<feature type="transmembrane region" description="Helical" evidence="7">
    <location>
        <begin position="70"/>
        <end position="90"/>
    </location>
</feature>
<feature type="transmembrane region" description="Helical" evidence="7">
    <location>
        <begin position="195"/>
        <end position="221"/>
    </location>
</feature>
<evidence type="ECO:0000313" key="10">
    <source>
        <dbReference type="Proteomes" id="UP000095463"/>
    </source>
</evidence>
<reference evidence="9 10" key="1">
    <citation type="journal article" date="2015" name="Genome Announc.">
        <title>Genome Assemblies of Three Soil-Associated Devosia species: D. insulae, D. limi, and D. soli.</title>
        <authorList>
            <person name="Hassan Y.I."/>
            <person name="Lepp D."/>
            <person name="Zhou T."/>
        </authorList>
    </citation>
    <scope>NUCLEOTIDE SEQUENCE [LARGE SCALE GENOMIC DNA]</scope>
    <source>
        <strain evidence="9 10">DS-56</strain>
    </source>
</reference>
<evidence type="ECO:0000256" key="6">
    <source>
        <dbReference type="ARBA" id="ARBA00023136"/>
    </source>
</evidence>
<feature type="transmembrane region" description="Helical" evidence="7">
    <location>
        <begin position="6"/>
        <end position="30"/>
    </location>
</feature>
<dbReference type="PANTHER" id="PTHR30193:SF37">
    <property type="entry name" value="INNER MEMBRANE ABC TRANSPORTER PERMEASE PROTEIN YCJO"/>
    <property type="match status" value="1"/>
</dbReference>
<proteinExistence type="inferred from homology"/>
<keyword evidence="5 7" id="KW-1133">Transmembrane helix</keyword>
<evidence type="ECO:0000256" key="1">
    <source>
        <dbReference type="ARBA" id="ARBA00004651"/>
    </source>
</evidence>
<evidence type="ECO:0000256" key="4">
    <source>
        <dbReference type="ARBA" id="ARBA00022692"/>
    </source>
</evidence>
<comment type="caution">
    <text evidence="9">The sequence shown here is derived from an EMBL/GenBank/DDBJ whole genome shotgun (WGS) entry which is preliminary data.</text>
</comment>
<keyword evidence="10" id="KW-1185">Reference proteome</keyword>
<organism evidence="9 10">
    <name type="scientific">Devosia insulae DS-56</name>
    <dbReference type="NCBI Taxonomy" id="1116389"/>
    <lineage>
        <taxon>Bacteria</taxon>
        <taxon>Pseudomonadati</taxon>
        <taxon>Pseudomonadota</taxon>
        <taxon>Alphaproteobacteria</taxon>
        <taxon>Hyphomicrobiales</taxon>
        <taxon>Devosiaceae</taxon>
        <taxon>Devosia</taxon>
    </lineage>
</organism>
<dbReference type="Pfam" id="PF00528">
    <property type="entry name" value="BPD_transp_1"/>
    <property type="match status" value="1"/>
</dbReference>
<dbReference type="CDD" id="cd06261">
    <property type="entry name" value="TM_PBP2"/>
    <property type="match status" value="1"/>
</dbReference>
<dbReference type="EMBL" id="LAJE02000175">
    <property type="protein sequence ID" value="OEO30985.1"/>
    <property type="molecule type" value="Genomic_DNA"/>
</dbReference>
<dbReference type="Gene3D" id="1.10.3720.10">
    <property type="entry name" value="MetI-like"/>
    <property type="match status" value="1"/>
</dbReference>
<keyword evidence="3" id="KW-1003">Cell membrane</keyword>
<dbReference type="GO" id="GO:0005886">
    <property type="term" value="C:plasma membrane"/>
    <property type="evidence" value="ECO:0007669"/>
    <property type="project" value="UniProtKB-SubCell"/>
</dbReference>
<gene>
    <name evidence="9" type="ORF">VW23_018620</name>
</gene>
<name>A0A1E5XQZ4_9HYPH</name>
<comment type="similarity">
    <text evidence="7">Belongs to the binding-protein-dependent transport system permease family.</text>
</comment>
<dbReference type="Proteomes" id="UP000095463">
    <property type="component" value="Unassembled WGS sequence"/>
</dbReference>
<accession>A0A1E5XQZ4</accession>
<feature type="domain" description="ABC transmembrane type-1" evidence="8">
    <location>
        <begin position="64"/>
        <end position="276"/>
    </location>
</feature>
<keyword evidence="2 7" id="KW-0813">Transport</keyword>
<feature type="transmembrane region" description="Helical" evidence="7">
    <location>
        <begin position="102"/>
        <end position="130"/>
    </location>
</feature>
<feature type="transmembrane region" description="Helical" evidence="7">
    <location>
        <begin position="258"/>
        <end position="277"/>
    </location>
</feature>
<evidence type="ECO:0000256" key="7">
    <source>
        <dbReference type="RuleBase" id="RU363032"/>
    </source>
</evidence>
<keyword evidence="6 7" id="KW-0472">Membrane</keyword>
<keyword evidence="4 7" id="KW-0812">Transmembrane</keyword>
<dbReference type="PROSITE" id="PS50928">
    <property type="entry name" value="ABC_TM1"/>
    <property type="match status" value="1"/>
</dbReference>
<evidence type="ECO:0000313" key="9">
    <source>
        <dbReference type="EMBL" id="OEO30985.1"/>
    </source>
</evidence>
<dbReference type="AlphaFoldDB" id="A0A1E5XQZ4"/>
<sequence>MSQRAYHVLFVTPALLLSVAIVLLPALLTFGASFSRWDGVSAPAFVGLANFEALAADNVFWQAITNNIQWALIFLTIPMAIALVAASLLLSRRKSGAVYQVIFLLPYVLAPVANAVIWQNIILSPVSGLLGFVSKNFVPLSSPLTEPSTALYAVAGVDIWHFWGYLTVVFFAAMRQTPEEQLEAAFLEGANGWQVFWNVTLPNILPTLGLMLVLVTIFSFLTFDYIYLITQGGPARATEMLSTYAYKFAFTSFQVGKAAAVALVMSFFGLIASIVYVRMSRASLEA</sequence>
<evidence type="ECO:0000259" key="8">
    <source>
        <dbReference type="PROSITE" id="PS50928"/>
    </source>
</evidence>
<dbReference type="InterPro" id="IPR000515">
    <property type="entry name" value="MetI-like"/>
</dbReference>
<dbReference type="InterPro" id="IPR035906">
    <property type="entry name" value="MetI-like_sf"/>
</dbReference>
<evidence type="ECO:0000256" key="5">
    <source>
        <dbReference type="ARBA" id="ARBA00022989"/>
    </source>
</evidence>
<dbReference type="OrthoDB" id="9785347at2"/>
<evidence type="ECO:0000256" key="3">
    <source>
        <dbReference type="ARBA" id="ARBA00022475"/>
    </source>
</evidence>
<dbReference type="InterPro" id="IPR051393">
    <property type="entry name" value="ABC_transporter_permease"/>
</dbReference>
<evidence type="ECO:0000256" key="2">
    <source>
        <dbReference type="ARBA" id="ARBA00022448"/>
    </source>
</evidence>
<comment type="subcellular location">
    <subcellularLocation>
        <location evidence="1 7">Cell membrane</location>
        <topology evidence="1 7">Multi-pass membrane protein</topology>
    </subcellularLocation>
</comment>
<dbReference type="RefSeq" id="WP_069909846.1">
    <property type="nucleotide sequence ID" value="NZ_LAJE02000175.1"/>
</dbReference>